<protein>
    <submittedName>
        <fullName evidence="1">Uncharacterized protein</fullName>
    </submittedName>
</protein>
<dbReference type="InParanoid" id="A0A4V1M3V6"/>
<reference evidence="1 2" key="1">
    <citation type="submission" date="2016-06" db="EMBL/GenBank/DDBJ databases">
        <title>Evolution of pathogenesis and genome organization in the Tremellales.</title>
        <authorList>
            <person name="Cuomo C."/>
            <person name="Litvintseva A."/>
            <person name="Heitman J."/>
            <person name="Chen Y."/>
            <person name="Sun S."/>
            <person name="Springer D."/>
            <person name="Dromer F."/>
            <person name="Young S."/>
            <person name="Zeng Q."/>
            <person name="Chapman S."/>
            <person name="Gujja S."/>
            <person name="Saif S."/>
            <person name="Birren B."/>
        </authorList>
    </citation>
    <scope>NUCLEOTIDE SEQUENCE [LARGE SCALE GENOMIC DNA]</scope>
    <source>
        <strain evidence="1 2">ATCC 28783</strain>
    </source>
</reference>
<accession>A0A4V1M3V6</accession>
<keyword evidence="2" id="KW-1185">Reference proteome</keyword>
<name>A0A4V1M3V6_TREME</name>
<gene>
    <name evidence="1" type="ORF">M231_04571</name>
</gene>
<evidence type="ECO:0000313" key="2">
    <source>
        <dbReference type="Proteomes" id="UP000289152"/>
    </source>
</evidence>
<proteinExistence type="predicted"/>
<sequence length="210" mass="22893">MIIVMLGPVIASTNNTLQALSIAASSLNLSLGDYIFQSQQTGKFLSYIVEGRGVKPDVIPTIWTLGTMEDDDDGEIKGKDWIVKSNKKRSFETGDGHCIAAQWGYDIGSDHAGVMYACPSTTGLRIAKLLWLFVPSTNTTCTLPSPADNTTCISVISIIACDHLVDQPARALSAIGEGTQMDYGTQPWGVLMDQWVEGNTDFLWELWRVS</sequence>
<organism evidence="1 2">
    <name type="scientific">Tremella mesenterica</name>
    <name type="common">Jelly fungus</name>
    <dbReference type="NCBI Taxonomy" id="5217"/>
    <lineage>
        <taxon>Eukaryota</taxon>
        <taxon>Fungi</taxon>
        <taxon>Dikarya</taxon>
        <taxon>Basidiomycota</taxon>
        <taxon>Agaricomycotina</taxon>
        <taxon>Tremellomycetes</taxon>
        <taxon>Tremellales</taxon>
        <taxon>Tremellaceae</taxon>
        <taxon>Tremella</taxon>
    </lineage>
</organism>
<evidence type="ECO:0000313" key="1">
    <source>
        <dbReference type="EMBL" id="RXK38197.1"/>
    </source>
</evidence>
<dbReference type="VEuPathDB" id="FungiDB:TREMEDRAFT_65896"/>
<dbReference type="AlphaFoldDB" id="A0A4V1M3V6"/>
<dbReference type="Proteomes" id="UP000289152">
    <property type="component" value="Unassembled WGS sequence"/>
</dbReference>
<comment type="caution">
    <text evidence="1">The sequence shown here is derived from an EMBL/GenBank/DDBJ whole genome shotgun (WGS) entry which is preliminary data.</text>
</comment>
<dbReference type="EMBL" id="SDIL01000052">
    <property type="protein sequence ID" value="RXK38197.1"/>
    <property type="molecule type" value="Genomic_DNA"/>
</dbReference>
<dbReference type="OrthoDB" id="10609711at2759"/>